<evidence type="ECO:0000313" key="2">
    <source>
        <dbReference type="Proteomes" id="UP000801428"/>
    </source>
</evidence>
<name>A0A9P4TF50_CURKU</name>
<comment type="caution">
    <text evidence="1">The sequence shown here is derived from an EMBL/GenBank/DDBJ whole genome shotgun (WGS) entry which is preliminary data.</text>
</comment>
<dbReference type="AlphaFoldDB" id="A0A9P4TF50"/>
<evidence type="ECO:0000313" key="1">
    <source>
        <dbReference type="EMBL" id="KAF3004305.1"/>
    </source>
</evidence>
<dbReference type="Proteomes" id="UP000801428">
    <property type="component" value="Unassembled WGS sequence"/>
</dbReference>
<sequence length="260" mass="29577">MCHRSYYRATNSQDVHIVNAEPLATKLTKAQVSKRKNKPPIQMGQRQSLKELVFEAFGSSFNHKDFVSFEKELNMFKEMLWSGSVPMPLLDSKNLLNEAEAGALPSTYFLSVLRSVLSVYKYLEHPTVSSRMKKDKAHVTTESSNAKELVGKDVTSTTGQVLDLPALWVEFMTKQLTPVETHGKTWLNARLKEAETAYEAHMKFLKKHKVQLDTNENQVGAVKQNYDTDRKIKTKNLELELKQKDKAVADAKKSEDAAKW</sequence>
<accession>A0A9P4TF50</accession>
<reference evidence="1" key="1">
    <citation type="submission" date="2019-04" db="EMBL/GenBank/DDBJ databases">
        <title>Sequencing of skin fungus with MAO and IRED activity.</title>
        <authorList>
            <person name="Marsaioli A.J."/>
            <person name="Bonatto J.M.C."/>
            <person name="Reis Junior O."/>
        </authorList>
    </citation>
    <scope>NUCLEOTIDE SEQUENCE</scope>
    <source>
        <strain evidence="1">30M1</strain>
    </source>
</reference>
<keyword evidence="2" id="KW-1185">Reference proteome</keyword>
<gene>
    <name evidence="1" type="ORF">E8E13_009093</name>
</gene>
<organism evidence="1 2">
    <name type="scientific">Curvularia kusanoi</name>
    <name type="common">Cochliobolus kusanoi</name>
    <dbReference type="NCBI Taxonomy" id="90978"/>
    <lineage>
        <taxon>Eukaryota</taxon>
        <taxon>Fungi</taxon>
        <taxon>Dikarya</taxon>
        <taxon>Ascomycota</taxon>
        <taxon>Pezizomycotina</taxon>
        <taxon>Dothideomycetes</taxon>
        <taxon>Pleosporomycetidae</taxon>
        <taxon>Pleosporales</taxon>
        <taxon>Pleosporineae</taxon>
        <taxon>Pleosporaceae</taxon>
        <taxon>Curvularia</taxon>
    </lineage>
</organism>
<dbReference type="OrthoDB" id="3797690at2759"/>
<dbReference type="EMBL" id="SWKU01000008">
    <property type="protein sequence ID" value="KAF3004305.1"/>
    <property type="molecule type" value="Genomic_DNA"/>
</dbReference>
<proteinExistence type="predicted"/>
<protein>
    <submittedName>
        <fullName evidence="1">Uncharacterized protein</fullName>
    </submittedName>
</protein>